<evidence type="ECO:0000313" key="2">
    <source>
        <dbReference type="Proteomes" id="UP000006178"/>
    </source>
</evidence>
<sequence>MDNEIMTPFKYSQSIQIPDKLTNIPDFEYIMYLISRGTIRENEIQIIKFLKKYKFMTSSQIRRMLGLNEYDKHLRKKLETLKKNRIIFRFSWSLEEGKPSVMKGFCIDVYGYKMINDYLEEKFEWKMEDNLKSMETVFSHFIFNEVAIKASKSSNYIDSFCDIKHIGTGIILMNGKNGQRPYVFLSARKSNGWDIKFKEKISEIISFLSNGWQSHYDVKPVFIIIGEDKEHIISLAKMIIDLSGSVDINARLGIRYTTDEFIAQYSLTEAFASIDILDGEFIVNRILAKIFE</sequence>
<geneLocation type="plasmid" evidence="1 2">
    <name>pMU3262</name>
</geneLocation>
<dbReference type="AlphaFoldDB" id="I3WBV7"/>
<proteinExistence type="predicted"/>
<dbReference type="PATRIC" id="fig|1094508.3.peg.2791"/>
<keyword evidence="2" id="KW-1185">Reference proteome</keyword>
<name>I3WBV7_THESW</name>
<organism evidence="1 2">
    <name type="scientific">Thermoanaerobacterium saccharolyticum (strain DSM 8691 / JW/SL-YS485)</name>
    <dbReference type="NCBI Taxonomy" id="1094508"/>
    <lineage>
        <taxon>Bacteria</taxon>
        <taxon>Bacillati</taxon>
        <taxon>Bacillota</taxon>
        <taxon>Clostridia</taxon>
        <taxon>Thermoanaerobacterales</taxon>
        <taxon>Thermoanaerobacteraceae</taxon>
        <taxon>Thermoanaerobacterium</taxon>
    </lineage>
</organism>
<dbReference type="RefSeq" id="WP_014759579.1">
    <property type="nucleotide sequence ID" value="NC_017998.1"/>
</dbReference>
<evidence type="ECO:0000313" key="1">
    <source>
        <dbReference type="EMBL" id="AFK94308.1"/>
    </source>
</evidence>
<keyword evidence="1" id="KW-0614">Plasmid</keyword>
<gene>
    <name evidence="1" type="ordered locus">Tsac_2761</name>
</gene>
<reference evidence="1 2" key="1">
    <citation type="journal article" date="2014" name="Appl. Environ. Microbiol.">
        <title>Profile of Secreted Hydrolases, Associated Proteins, and SlpA in Thermoanaerobacterium saccharolyticum during the Degradation of Hemicellulose.</title>
        <authorList>
            <person name="Currie D.H."/>
            <person name="Guss A.M."/>
            <person name="Herring C.D."/>
            <person name="Giannone R.J."/>
            <person name="Johnson C.M."/>
            <person name="Lankford P.K."/>
            <person name="Brown S.D."/>
            <person name="Hettich R.L."/>
            <person name="Lynd L.R."/>
        </authorList>
    </citation>
    <scope>NUCLEOTIDE SEQUENCE [LARGE SCALE GENOMIC DNA]</scope>
    <source>
        <strain evidence="2">DSM 8691 / JW/SL-YS485</strain>
    </source>
</reference>
<dbReference type="KEGG" id="tsh:Tsac_2761"/>
<protein>
    <submittedName>
        <fullName evidence="1">Uncharacterized protein</fullName>
    </submittedName>
</protein>
<dbReference type="EMBL" id="CP003185">
    <property type="protein sequence ID" value="AFK94308.1"/>
    <property type="molecule type" value="Genomic_DNA"/>
</dbReference>
<dbReference type="BioCyc" id="TSAC1094508:GLMA-2807-MONOMER"/>
<accession>I3WBV7</accession>
<dbReference type="Proteomes" id="UP000006178">
    <property type="component" value="Plasmid pMU3262"/>
</dbReference>